<name>A0AAD1V778_PLAAG</name>
<sequence length="74" mass="8392">MLTDRQTVVLNLLTASIIAKQFNPAEGFEIPELTKEVIKMLGTVADIFLEVTNEIPHNAENDLEPFKDLELFDF</sequence>
<dbReference type="Proteomes" id="UP001153761">
    <property type="component" value="Chromosome"/>
</dbReference>
<proteinExistence type="predicted"/>
<accession>A0AAD1V778</accession>
<dbReference type="RefSeq" id="WP_254032501.1">
    <property type="nucleotide sequence ID" value="NZ_LR882963.1"/>
</dbReference>
<dbReference type="EMBL" id="LR882963">
    <property type="protein sequence ID" value="CAD5960967.1"/>
    <property type="molecule type" value="Genomic_DNA"/>
</dbReference>
<protein>
    <submittedName>
        <fullName evidence="2">Uncharacterized protein</fullName>
    </submittedName>
</protein>
<evidence type="ECO:0000313" key="3">
    <source>
        <dbReference type="Proteomes" id="UP001153761"/>
    </source>
</evidence>
<dbReference type="EMBL" id="LR882963">
    <property type="protein sequence ID" value="CAD5961439.1"/>
    <property type="molecule type" value="Genomic_DNA"/>
</dbReference>
<reference evidence="2" key="1">
    <citation type="submission" date="2020-09" db="EMBL/GenBank/DDBJ databases">
        <authorList>
            <person name="Blom J."/>
        </authorList>
    </citation>
    <scope>NUCLEOTIDE SEQUENCE</scope>
    <source>
        <strain evidence="2">No.66</strain>
    </source>
</reference>
<dbReference type="AlphaFoldDB" id="A0AAD1V778"/>
<evidence type="ECO:0000313" key="2">
    <source>
        <dbReference type="EMBL" id="CAD5961439.1"/>
    </source>
</evidence>
<organism evidence="2 3">
    <name type="scientific">Planktothrix agardhii</name>
    <name type="common">Oscillatoria agardhii</name>
    <dbReference type="NCBI Taxonomy" id="1160"/>
    <lineage>
        <taxon>Bacteria</taxon>
        <taxon>Bacillati</taxon>
        <taxon>Cyanobacteriota</taxon>
        <taxon>Cyanophyceae</taxon>
        <taxon>Oscillatoriophycideae</taxon>
        <taxon>Oscillatoriales</taxon>
        <taxon>Microcoleaceae</taxon>
        <taxon>Planktothrix</taxon>
    </lineage>
</organism>
<evidence type="ECO:0000313" key="1">
    <source>
        <dbReference type="EMBL" id="CAD5960967.1"/>
    </source>
</evidence>
<gene>
    <name evidence="1" type="ORF">PANO66_03282</name>
    <name evidence="2" type="ORF">PANO66_03313</name>
</gene>